<keyword evidence="1" id="KW-1133">Transmembrane helix</keyword>
<evidence type="ECO:0000313" key="4">
    <source>
        <dbReference type="EMBL" id="CAL6015161.1"/>
    </source>
</evidence>
<comment type="caution">
    <text evidence="3">The sequence shown here is derived from an EMBL/GenBank/DDBJ whole genome shotgun (WGS) entry which is preliminary data.</text>
</comment>
<name>A0AA86QH23_9EUKA</name>
<keyword evidence="1" id="KW-0812">Transmembrane</keyword>
<dbReference type="EMBL" id="CATOUU010000871">
    <property type="protein sequence ID" value="CAI9956182.1"/>
    <property type="molecule type" value="Genomic_DNA"/>
</dbReference>
<evidence type="ECO:0000256" key="1">
    <source>
        <dbReference type="SAM" id="Phobius"/>
    </source>
</evidence>
<gene>
    <name evidence="4" type="ORF">HINF_LOCUS24616</name>
    <name evidence="2" type="ORF">HINF_LOCUS42894</name>
    <name evidence="3" type="ORF">HINF_LOCUS43827</name>
    <name evidence="5" type="ORF">HINF_LOCUS64906</name>
</gene>
<evidence type="ECO:0000313" key="6">
    <source>
        <dbReference type="Proteomes" id="UP001642409"/>
    </source>
</evidence>
<feature type="transmembrane region" description="Helical" evidence="1">
    <location>
        <begin position="73"/>
        <end position="95"/>
    </location>
</feature>
<keyword evidence="1" id="KW-0472">Membrane</keyword>
<sequence length="150" mass="16752">MIKIKLYVVVLQVLQQGEIPRQCIKLHGIQVRLIGTLEPITTRFIKYYYAYHLFIAPFYRNRQIEAHQESTSASWFSVLESTALALLFLAGFSVFGSGPSMEGFVSSSTSLSGRTAVPGFCSLLFYSTVPFMSWISSPGCRISWCSSSTI</sequence>
<dbReference type="EMBL" id="CAXDID020000072">
    <property type="protein sequence ID" value="CAL6015161.1"/>
    <property type="molecule type" value="Genomic_DNA"/>
</dbReference>
<evidence type="ECO:0000313" key="3">
    <source>
        <dbReference type="EMBL" id="CAI9956182.1"/>
    </source>
</evidence>
<accession>A0AA86QH23</accession>
<evidence type="ECO:0000313" key="5">
    <source>
        <dbReference type="EMBL" id="CAL6089591.1"/>
    </source>
</evidence>
<feature type="transmembrane region" description="Helical" evidence="1">
    <location>
        <begin position="115"/>
        <end position="135"/>
    </location>
</feature>
<organism evidence="3">
    <name type="scientific">Hexamita inflata</name>
    <dbReference type="NCBI Taxonomy" id="28002"/>
    <lineage>
        <taxon>Eukaryota</taxon>
        <taxon>Metamonada</taxon>
        <taxon>Diplomonadida</taxon>
        <taxon>Hexamitidae</taxon>
        <taxon>Hexamitinae</taxon>
        <taxon>Hexamita</taxon>
    </lineage>
</organism>
<proteinExistence type="predicted"/>
<protein>
    <submittedName>
        <fullName evidence="4">Hypothetical_protein</fullName>
    </submittedName>
</protein>
<evidence type="ECO:0000313" key="2">
    <source>
        <dbReference type="EMBL" id="CAI9955249.1"/>
    </source>
</evidence>
<keyword evidence="6" id="KW-1185">Reference proteome</keyword>
<dbReference type="Proteomes" id="UP001642409">
    <property type="component" value="Unassembled WGS sequence"/>
</dbReference>
<reference evidence="4 6" key="2">
    <citation type="submission" date="2024-07" db="EMBL/GenBank/DDBJ databases">
        <authorList>
            <person name="Akdeniz Z."/>
        </authorList>
    </citation>
    <scope>NUCLEOTIDE SEQUENCE [LARGE SCALE GENOMIC DNA]</scope>
</reference>
<dbReference type="EMBL" id="CATOUU010000861">
    <property type="protein sequence ID" value="CAI9955249.1"/>
    <property type="molecule type" value="Genomic_DNA"/>
</dbReference>
<dbReference type="AlphaFoldDB" id="A0AA86QH23"/>
<dbReference type="EMBL" id="CAXDID020000420">
    <property type="protein sequence ID" value="CAL6089591.1"/>
    <property type="molecule type" value="Genomic_DNA"/>
</dbReference>
<reference evidence="3" key="1">
    <citation type="submission" date="2023-06" db="EMBL/GenBank/DDBJ databases">
        <authorList>
            <person name="Kurt Z."/>
        </authorList>
    </citation>
    <scope>NUCLEOTIDE SEQUENCE</scope>
</reference>